<dbReference type="Proteomes" id="UP001054889">
    <property type="component" value="Unassembled WGS sequence"/>
</dbReference>
<dbReference type="AlphaFoldDB" id="A0AAV5D6W0"/>
<evidence type="ECO:0000313" key="1">
    <source>
        <dbReference type="EMBL" id="GJN06140.1"/>
    </source>
</evidence>
<evidence type="ECO:0000313" key="2">
    <source>
        <dbReference type="Proteomes" id="UP001054889"/>
    </source>
</evidence>
<reference evidence="1" key="2">
    <citation type="submission" date="2021-12" db="EMBL/GenBank/DDBJ databases">
        <title>Resequencing data analysis of finger millet.</title>
        <authorList>
            <person name="Hatakeyama M."/>
            <person name="Aluri S."/>
            <person name="Balachadran M.T."/>
            <person name="Sivarajan S.R."/>
            <person name="Poveda L."/>
            <person name="Shimizu-Inatsugi R."/>
            <person name="Schlapbach R."/>
            <person name="Sreeman S.M."/>
            <person name="Shimizu K.K."/>
        </authorList>
    </citation>
    <scope>NUCLEOTIDE SEQUENCE</scope>
</reference>
<reference evidence="1" key="1">
    <citation type="journal article" date="2018" name="DNA Res.">
        <title>Multiple hybrid de novo genome assembly of finger millet, an orphan allotetraploid crop.</title>
        <authorList>
            <person name="Hatakeyama M."/>
            <person name="Aluri S."/>
            <person name="Balachadran M.T."/>
            <person name="Sivarajan S.R."/>
            <person name="Patrignani A."/>
            <person name="Gruter S."/>
            <person name="Poveda L."/>
            <person name="Shimizu-Inatsugi R."/>
            <person name="Baeten J."/>
            <person name="Francoijs K.J."/>
            <person name="Nataraja K.N."/>
            <person name="Reddy Y.A.N."/>
            <person name="Phadnis S."/>
            <person name="Ravikumar R.L."/>
            <person name="Schlapbach R."/>
            <person name="Sreeman S.M."/>
            <person name="Shimizu K.K."/>
        </authorList>
    </citation>
    <scope>NUCLEOTIDE SEQUENCE</scope>
</reference>
<proteinExistence type="predicted"/>
<gene>
    <name evidence="1" type="primary">ga23837</name>
    <name evidence="1" type="ORF">PR202_ga23837</name>
</gene>
<dbReference type="EMBL" id="BQKI01000012">
    <property type="protein sequence ID" value="GJN06140.1"/>
    <property type="molecule type" value="Genomic_DNA"/>
</dbReference>
<keyword evidence="2" id="KW-1185">Reference proteome</keyword>
<protein>
    <submittedName>
        <fullName evidence="1">Uncharacterized protein</fullName>
    </submittedName>
</protein>
<accession>A0AAV5D6W0</accession>
<sequence length="86" mass="10157">MEELAPSEANLTFQLWWRRASRRAGRERRKAINTIIILVTWEFWKHRNSVVFDGSRPSVKLLLRTIKNEARLWAMAGAKKLQQLLP</sequence>
<organism evidence="1 2">
    <name type="scientific">Eleusine coracana subsp. coracana</name>
    <dbReference type="NCBI Taxonomy" id="191504"/>
    <lineage>
        <taxon>Eukaryota</taxon>
        <taxon>Viridiplantae</taxon>
        <taxon>Streptophyta</taxon>
        <taxon>Embryophyta</taxon>
        <taxon>Tracheophyta</taxon>
        <taxon>Spermatophyta</taxon>
        <taxon>Magnoliopsida</taxon>
        <taxon>Liliopsida</taxon>
        <taxon>Poales</taxon>
        <taxon>Poaceae</taxon>
        <taxon>PACMAD clade</taxon>
        <taxon>Chloridoideae</taxon>
        <taxon>Cynodonteae</taxon>
        <taxon>Eleusininae</taxon>
        <taxon>Eleusine</taxon>
    </lineage>
</organism>
<name>A0AAV5D6W0_ELECO</name>
<comment type="caution">
    <text evidence="1">The sequence shown here is derived from an EMBL/GenBank/DDBJ whole genome shotgun (WGS) entry which is preliminary data.</text>
</comment>